<dbReference type="PANTHER" id="PTHR43283:SF7">
    <property type="entry name" value="BETA-LACTAMASE-RELATED DOMAIN-CONTAINING PROTEIN"/>
    <property type="match status" value="1"/>
</dbReference>
<protein>
    <submittedName>
        <fullName evidence="2">CubicO group peptidase, beta-lactamase class C family</fullName>
    </submittedName>
</protein>
<feature type="domain" description="Beta-lactamase-related" evidence="1">
    <location>
        <begin position="107"/>
        <end position="362"/>
    </location>
</feature>
<dbReference type="SUPFAM" id="SSF56601">
    <property type="entry name" value="beta-lactamase/transpeptidase-like"/>
    <property type="match status" value="1"/>
</dbReference>
<dbReference type="Pfam" id="PF00144">
    <property type="entry name" value="Beta-lactamase"/>
    <property type="match status" value="1"/>
</dbReference>
<dbReference type="STRING" id="262004.SAMN04489796_105209"/>
<dbReference type="RefSeq" id="WP_139181076.1">
    <property type="nucleotide sequence ID" value="NZ_FNCZ01000005.1"/>
</dbReference>
<dbReference type="Gene3D" id="3.40.710.10">
    <property type="entry name" value="DD-peptidase/beta-lactamase superfamily"/>
    <property type="match status" value="1"/>
</dbReference>
<evidence type="ECO:0000313" key="2">
    <source>
        <dbReference type="EMBL" id="SDH93577.1"/>
    </source>
</evidence>
<gene>
    <name evidence="2" type="ORF">SAMN04489796_105209</name>
</gene>
<dbReference type="Proteomes" id="UP000199492">
    <property type="component" value="Unassembled WGS sequence"/>
</dbReference>
<dbReference type="InterPro" id="IPR012338">
    <property type="entry name" value="Beta-lactam/transpept-like"/>
</dbReference>
<dbReference type="PANTHER" id="PTHR43283">
    <property type="entry name" value="BETA-LACTAMASE-RELATED"/>
    <property type="match status" value="1"/>
</dbReference>
<name>A0A1G8GH28_9FLAO</name>
<dbReference type="OrthoDB" id="9773047at2"/>
<sequence>MRTIKTLTFSILLIVALIACNSKNKDKESIKSTQKVTSQNGLSAVIDSINSEINNGDYGLIDRFMVIQNDELLADYKYKQDYETSVQKYDTTNHQYNFNNTDWHPYYKQTELHTLQSVTKSITSILFGIALDLNKDYNVSNKAMPLLTGYDTDFLDKQKQNISIEDLLTMRSGIQWNEETDHNDHTNDCFLLESSDNWIEYVLSKPMDTIPGTKFVYNGGGTVLLGKILRTITSKRIDDWAEEKLFEPLGITDYYWKETPDGEIDTEGGLYLKAEDLAKIGSLFLNKGKWNGKQIVSESWVSTSTSPLLKNVKPQWRDVTGYGYQWWIPEYTDDGRVGIYAANGYGGQYLMMAPEYNLIIVFNGWNINSEPEKSTYRVLRDRIIPALKINNGV</sequence>
<dbReference type="EMBL" id="FNCZ01000005">
    <property type="protein sequence ID" value="SDH93577.1"/>
    <property type="molecule type" value="Genomic_DNA"/>
</dbReference>
<dbReference type="InterPro" id="IPR001466">
    <property type="entry name" value="Beta-lactam-related"/>
</dbReference>
<reference evidence="3" key="1">
    <citation type="submission" date="2016-10" db="EMBL/GenBank/DDBJ databases">
        <authorList>
            <person name="Varghese N."/>
            <person name="Submissions S."/>
        </authorList>
    </citation>
    <scope>NUCLEOTIDE SEQUENCE [LARGE SCALE GENOMIC DNA]</scope>
    <source>
        <strain evidence="3">DSM 15363</strain>
    </source>
</reference>
<organism evidence="2 3">
    <name type="scientific">Winogradskyella thalassocola</name>
    <dbReference type="NCBI Taxonomy" id="262004"/>
    <lineage>
        <taxon>Bacteria</taxon>
        <taxon>Pseudomonadati</taxon>
        <taxon>Bacteroidota</taxon>
        <taxon>Flavobacteriia</taxon>
        <taxon>Flavobacteriales</taxon>
        <taxon>Flavobacteriaceae</taxon>
        <taxon>Winogradskyella</taxon>
    </lineage>
</organism>
<dbReference type="PROSITE" id="PS51257">
    <property type="entry name" value="PROKAR_LIPOPROTEIN"/>
    <property type="match status" value="1"/>
</dbReference>
<dbReference type="InterPro" id="IPR050789">
    <property type="entry name" value="Diverse_Enzym_Activities"/>
</dbReference>
<proteinExistence type="predicted"/>
<keyword evidence="3" id="KW-1185">Reference proteome</keyword>
<evidence type="ECO:0000313" key="3">
    <source>
        <dbReference type="Proteomes" id="UP000199492"/>
    </source>
</evidence>
<evidence type="ECO:0000259" key="1">
    <source>
        <dbReference type="Pfam" id="PF00144"/>
    </source>
</evidence>
<dbReference type="AlphaFoldDB" id="A0A1G8GH28"/>
<accession>A0A1G8GH28</accession>